<organism evidence="10 11">
    <name type="scientific">Candidatus Sulfotelmatobacter kueseliae</name>
    <dbReference type="NCBI Taxonomy" id="2042962"/>
    <lineage>
        <taxon>Bacteria</taxon>
        <taxon>Pseudomonadati</taxon>
        <taxon>Acidobacteriota</taxon>
        <taxon>Terriglobia</taxon>
        <taxon>Terriglobales</taxon>
        <taxon>Candidatus Korobacteraceae</taxon>
        <taxon>Candidatus Sulfotelmatobacter</taxon>
    </lineage>
</organism>
<dbReference type="EC" id="3.2.1.52" evidence="3"/>
<comment type="catalytic activity">
    <reaction evidence="1">
        <text>Hydrolysis of terminal non-reducing N-acetyl-D-hexosamine residues in N-acetyl-beta-D-hexosaminides.</text>
        <dbReference type="EC" id="3.2.1.52"/>
    </reaction>
</comment>
<dbReference type="GO" id="GO:0005975">
    <property type="term" value="P:carbohydrate metabolic process"/>
    <property type="evidence" value="ECO:0007669"/>
    <property type="project" value="InterPro"/>
</dbReference>
<dbReference type="Proteomes" id="UP000238701">
    <property type="component" value="Unassembled WGS sequence"/>
</dbReference>
<sequence>MFKRTGEVAALPLPGEHPGPTSREAYSLKVTPDRTEVQAVSSAGLFYGAQTLCQLIEGDAADAVLPEVEIHDWPSLAYRGTMVDMSHGPLPTEAEIKRQLDFLARWKANQYYLYSEASIELEGYPLLNPEGRLSKDEVRRIIAYGRERHIDVIPNLELYAHLHDLFRVEEYSQLSDLPHGVEFNPSDPGVIALLSNWIGQLADLFPSPFVCIGFDETFQIEMAVKQQGASASATRLFVKQLTDVTRLFQQHGKQVMAWADIMVRYPEIVADLPPGLIAVAWYYTADSDDKEYKHWLGPLVAKGVPHFVQPGVTSWSQIAPDFDTSFENIDTFLAAGRKSNALGVINSIWADDGQILLRMSLPGMAYGAAAAWQSTLIDRPHFFSNYARIMYPAGISRDVATALEKLSQSETELQKVLGPATQSALWEDPFFPTYLKGLVPNQGNLRQTRLLAEEAETHLYHALASGADPTTLNSLLVGARLLDYAGQKFQTPPELIELWGRIGTTRPDPDKWWNEWESQVVYQDHSHIVDLIDAITELRPLYRAEWMDEYSPYRLASALGRWDAEYEYWRRLQQRLQQFSDSSHEGDVLPPLEKLAQEP</sequence>
<evidence type="ECO:0000259" key="8">
    <source>
        <dbReference type="Pfam" id="PF00728"/>
    </source>
</evidence>
<evidence type="ECO:0000259" key="9">
    <source>
        <dbReference type="Pfam" id="PF02838"/>
    </source>
</evidence>
<gene>
    <name evidence="10" type="ORF">SBA1_320041</name>
</gene>
<dbReference type="GO" id="GO:0016020">
    <property type="term" value="C:membrane"/>
    <property type="evidence" value="ECO:0007669"/>
    <property type="project" value="TreeGrafter"/>
</dbReference>
<dbReference type="PANTHER" id="PTHR22600:SF57">
    <property type="entry name" value="BETA-N-ACETYLHEXOSAMINIDASE"/>
    <property type="match status" value="1"/>
</dbReference>
<dbReference type="InterPro" id="IPR015882">
    <property type="entry name" value="HEX_bac_N"/>
</dbReference>
<evidence type="ECO:0000256" key="3">
    <source>
        <dbReference type="ARBA" id="ARBA00012663"/>
    </source>
</evidence>
<dbReference type="GO" id="GO:0004563">
    <property type="term" value="F:beta-N-acetylhexosaminidase activity"/>
    <property type="evidence" value="ECO:0007669"/>
    <property type="project" value="UniProtKB-EC"/>
</dbReference>
<evidence type="ECO:0000313" key="11">
    <source>
        <dbReference type="Proteomes" id="UP000238701"/>
    </source>
</evidence>
<evidence type="ECO:0000256" key="7">
    <source>
        <dbReference type="SAM" id="MobiDB-lite"/>
    </source>
</evidence>
<dbReference type="GO" id="GO:0030203">
    <property type="term" value="P:glycosaminoglycan metabolic process"/>
    <property type="evidence" value="ECO:0007669"/>
    <property type="project" value="TreeGrafter"/>
</dbReference>
<dbReference type="InterPro" id="IPR025705">
    <property type="entry name" value="Beta_hexosaminidase_sua/sub"/>
</dbReference>
<dbReference type="Pfam" id="PF02838">
    <property type="entry name" value="Glyco_hydro_20b"/>
    <property type="match status" value="1"/>
</dbReference>
<feature type="region of interest" description="Disordered" evidence="7">
    <location>
        <begin position="1"/>
        <end position="24"/>
    </location>
</feature>
<accession>A0A2U3KM27</accession>
<proteinExistence type="inferred from homology"/>
<dbReference type="Pfam" id="PF00728">
    <property type="entry name" value="Glyco_hydro_20"/>
    <property type="match status" value="1"/>
</dbReference>
<comment type="similarity">
    <text evidence="2">Belongs to the glycosyl hydrolase 20 family.</text>
</comment>
<keyword evidence="5" id="KW-0326">Glycosidase</keyword>
<dbReference type="InterPro" id="IPR029018">
    <property type="entry name" value="Hex-like_dom2"/>
</dbReference>
<evidence type="ECO:0000256" key="4">
    <source>
        <dbReference type="ARBA" id="ARBA00022801"/>
    </source>
</evidence>
<dbReference type="InterPro" id="IPR017853">
    <property type="entry name" value="GH"/>
</dbReference>
<dbReference type="SUPFAM" id="SSF55545">
    <property type="entry name" value="beta-N-acetylhexosaminidase-like domain"/>
    <property type="match status" value="1"/>
</dbReference>
<protein>
    <recommendedName>
        <fullName evidence="3">beta-N-acetylhexosaminidase</fullName>
        <ecNumber evidence="3">3.2.1.52</ecNumber>
    </recommendedName>
</protein>
<dbReference type="InterPro" id="IPR015883">
    <property type="entry name" value="Glyco_hydro_20_cat"/>
</dbReference>
<dbReference type="PRINTS" id="PR00738">
    <property type="entry name" value="GLHYDRLASE20"/>
</dbReference>
<feature type="domain" description="Beta-hexosaminidase bacterial type N-terminal" evidence="9">
    <location>
        <begin position="21"/>
        <end position="73"/>
    </location>
</feature>
<feature type="domain" description="Glycoside hydrolase family 20 catalytic" evidence="8">
    <location>
        <begin position="77"/>
        <end position="283"/>
    </location>
</feature>
<name>A0A2U3KM27_9BACT</name>
<reference evidence="11" key="1">
    <citation type="submission" date="2018-02" db="EMBL/GenBank/DDBJ databases">
        <authorList>
            <person name="Hausmann B."/>
        </authorList>
    </citation>
    <scope>NUCLEOTIDE SEQUENCE [LARGE SCALE GENOMIC DNA]</scope>
    <source>
        <strain evidence="11">Peat soil MAG SbA1</strain>
    </source>
</reference>
<evidence type="ECO:0000313" key="10">
    <source>
        <dbReference type="EMBL" id="SPF40712.1"/>
    </source>
</evidence>
<dbReference type="Gene3D" id="3.20.20.80">
    <property type="entry name" value="Glycosidases"/>
    <property type="match status" value="1"/>
</dbReference>
<evidence type="ECO:0000256" key="2">
    <source>
        <dbReference type="ARBA" id="ARBA00006285"/>
    </source>
</evidence>
<feature type="active site" description="Proton donor" evidence="6">
    <location>
        <position position="216"/>
    </location>
</feature>
<dbReference type="Gene3D" id="3.30.379.10">
    <property type="entry name" value="Chitobiase/beta-hexosaminidase domain 2-like"/>
    <property type="match status" value="1"/>
</dbReference>
<evidence type="ECO:0000256" key="1">
    <source>
        <dbReference type="ARBA" id="ARBA00001231"/>
    </source>
</evidence>
<dbReference type="SUPFAM" id="SSF51445">
    <property type="entry name" value="(Trans)glycosidases"/>
    <property type="match status" value="1"/>
</dbReference>
<keyword evidence="4 10" id="KW-0378">Hydrolase</keyword>
<dbReference type="AlphaFoldDB" id="A0A2U3KM27"/>
<evidence type="ECO:0000256" key="6">
    <source>
        <dbReference type="PIRSR" id="PIRSR625705-1"/>
    </source>
</evidence>
<dbReference type="EMBL" id="OMOD01000125">
    <property type="protein sequence ID" value="SPF40712.1"/>
    <property type="molecule type" value="Genomic_DNA"/>
</dbReference>
<dbReference type="PANTHER" id="PTHR22600">
    <property type="entry name" value="BETA-HEXOSAMINIDASE"/>
    <property type="match status" value="1"/>
</dbReference>
<evidence type="ECO:0000256" key="5">
    <source>
        <dbReference type="ARBA" id="ARBA00023295"/>
    </source>
</evidence>